<proteinExistence type="predicted"/>
<protein>
    <submittedName>
        <fullName evidence="2">Uncharacterized protein</fullName>
    </submittedName>
</protein>
<feature type="transmembrane region" description="Helical" evidence="1">
    <location>
        <begin position="46"/>
        <end position="64"/>
    </location>
</feature>
<gene>
    <name evidence="2" type="ORF">MFLAVUS_011060</name>
</gene>
<evidence type="ECO:0000313" key="3">
    <source>
        <dbReference type="Proteomes" id="UP001473302"/>
    </source>
</evidence>
<organism evidence="2 3">
    <name type="scientific">Mucor flavus</name>
    <dbReference type="NCBI Taxonomy" id="439312"/>
    <lineage>
        <taxon>Eukaryota</taxon>
        <taxon>Fungi</taxon>
        <taxon>Fungi incertae sedis</taxon>
        <taxon>Mucoromycota</taxon>
        <taxon>Mucoromycotina</taxon>
        <taxon>Mucoromycetes</taxon>
        <taxon>Mucorales</taxon>
        <taxon>Mucorineae</taxon>
        <taxon>Mucoraceae</taxon>
        <taxon>Mucor</taxon>
    </lineage>
</organism>
<comment type="caution">
    <text evidence="2">The sequence shown here is derived from an EMBL/GenBank/DDBJ whole genome shotgun (WGS) entry which is preliminary data.</text>
</comment>
<reference evidence="2 3" key="1">
    <citation type="submission" date="2024-04" db="EMBL/GenBank/DDBJ databases">
        <title>genome sequences of Mucor flavus KT1a and Helicostylum pulchrum KT1b strains isolated from the surface of a dry-aged beef.</title>
        <authorList>
            <person name="Toyotome T."/>
            <person name="Hosono M."/>
            <person name="Torimaru M."/>
            <person name="Fukuda K."/>
            <person name="Mikami N."/>
        </authorList>
    </citation>
    <scope>NUCLEOTIDE SEQUENCE [LARGE SCALE GENOMIC DNA]</scope>
    <source>
        <strain evidence="2 3">KT1a</strain>
    </source>
</reference>
<keyword evidence="1" id="KW-0472">Membrane</keyword>
<keyword evidence="1" id="KW-0812">Transmembrane</keyword>
<dbReference type="Proteomes" id="UP001473302">
    <property type="component" value="Unassembled WGS sequence"/>
</dbReference>
<evidence type="ECO:0000313" key="2">
    <source>
        <dbReference type="EMBL" id="GAA5817512.1"/>
    </source>
</evidence>
<name>A0ABP9ZEK7_9FUNG</name>
<evidence type="ECO:0000256" key="1">
    <source>
        <dbReference type="SAM" id="Phobius"/>
    </source>
</evidence>
<sequence length="149" mass="17375">MTHLSDFSFLQRAVGLTYVLFWLLYRIQTTGGFSCLYYSRFKRGELKSIVTALILFMLPCQLYYDIASCKIKYEEGFVQILGHIMTKPEFLWSQADRNLVTPTDYSLCVGFSLQVGTLLLLQCFWKYLANLVARAKFMSSKEFKFYIAM</sequence>
<keyword evidence="3" id="KW-1185">Reference proteome</keyword>
<dbReference type="EMBL" id="BAABUK010000043">
    <property type="protein sequence ID" value="GAA5817512.1"/>
    <property type="molecule type" value="Genomic_DNA"/>
</dbReference>
<accession>A0ABP9ZEK7</accession>
<keyword evidence="1" id="KW-1133">Transmembrane helix</keyword>